<keyword evidence="7 8" id="KW-0472">Membrane</keyword>
<keyword evidence="3" id="KW-0813">Transport</keyword>
<keyword evidence="5 8" id="KW-0812">Transmembrane</keyword>
<feature type="transmembrane region" description="Helical" evidence="8">
    <location>
        <begin position="40"/>
        <end position="65"/>
    </location>
</feature>
<accession>A0ABW4N5Z9</accession>
<keyword evidence="12" id="KW-1185">Reference proteome</keyword>
<evidence type="ECO:0000256" key="7">
    <source>
        <dbReference type="ARBA" id="ARBA00023136"/>
    </source>
</evidence>
<dbReference type="NCBIfam" id="TIGR02212">
    <property type="entry name" value="lolCE"/>
    <property type="match status" value="1"/>
</dbReference>
<evidence type="ECO:0000259" key="9">
    <source>
        <dbReference type="Pfam" id="PF02687"/>
    </source>
</evidence>
<dbReference type="InterPro" id="IPR003838">
    <property type="entry name" value="ABC3_permease_C"/>
</dbReference>
<reference evidence="12" key="1">
    <citation type="journal article" date="2019" name="Int. J. Syst. Evol. Microbiol.">
        <title>The Global Catalogue of Microorganisms (GCM) 10K type strain sequencing project: providing services to taxonomists for standard genome sequencing and annotation.</title>
        <authorList>
            <consortium name="The Broad Institute Genomics Platform"/>
            <consortium name="The Broad Institute Genome Sequencing Center for Infectious Disease"/>
            <person name="Wu L."/>
            <person name="Ma J."/>
        </authorList>
    </citation>
    <scope>NUCLEOTIDE SEQUENCE [LARGE SCALE GENOMIC DNA]</scope>
    <source>
        <strain evidence="12">DFY28</strain>
    </source>
</reference>
<dbReference type="EMBL" id="JBHUEY010000006">
    <property type="protein sequence ID" value="MFD1784899.1"/>
    <property type="molecule type" value="Genomic_DNA"/>
</dbReference>
<feature type="transmembrane region" description="Helical" evidence="8">
    <location>
        <begin position="401"/>
        <end position="418"/>
    </location>
</feature>
<dbReference type="Proteomes" id="UP001597237">
    <property type="component" value="Unassembled WGS sequence"/>
</dbReference>
<name>A0ABW4N5Z9_9CAUL</name>
<organism evidence="11 12">
    <name type="scientific">Phenylobacterium terrae</name>
    <dbReference type="NCBI Taxonomy" id="2665495"/>
    <lineage>
        <taxon>Bacteria</taxon>
        <taxon>Pseudomonadati</taxon>
        <taxon>Pseudomonadota</taxon>
        <taxon>Alphaproteobacteria</taxon>
        <taxon>Caulobacterales</taxon>
        <taxon>Caulobacteraceae</taxon>
        <taxon>Phenylobacterium</taxon>
    </lineage>
</organism>
<evidence type="ECO:0000256" key="4">
    <source>
        <dbReference type="ARBA" id="ARBA00022475"/>
    </source>
</evidence>
<evidence type="ECO:0000256" key="3">
    <source>
        <dbReference type="ARBA" id="ARBA00022448"/>
    </source>
</evidence>
<comment type="subcellular location">
    <subcellularLocation>
        <location evidence="1">Cell membrane</location>
        <topology evidence="1">Multi-pass membrane protein</topology>
    </subcellularLocation>
</comment>
<keyword evidence="6 8" id="KW-1133">Transmembrane helix</keyword>
<proteinExistence type="inferred from homology"/>
<evidence type="ECO:0000256" key="8">
    <source>
        <dbReference type="SAM" id="Phobius"/>
    </source>
</evidence>
<comment type="caution">
    <text evidence="11">The sequence shown here is derived from an EMBL/GenBank/DDBJ whole genome shotgun (WGS) entry which is preliminary data.</text>
</comment>
<evidence type="ECO:0000259" key="10">
    <source>
        <dbReference type="Pfam" id="PF12704"/>
    </source>
</evidence>
<evidence type="ECO:0000256" key="2">
    <source>
        <dbReference type="ARBA" id="ARBA00005236"/>
    </source>
</evidence>
<dbReference type="Pfam" id="PF12704">
    <property type="entry name" value="MacB_PCD"/>
    <property type="match status" value="1"/>
</dbReference>
<comment type="similarity">
    <text evidence="2">Belongs to the ABC-4 integral membrane protein family. LolC/E subfamily.</text>
</comment>
<evidence type="ECO:0000256" key="1">
    <source>
        <dbReference type="ARBA" id="ARBA00004651"/>
    </source>
</evidence>
<dbReference type="InterPro" id="IPR011925">
    <property type="entry name" value="LolCE_TM"/>
</dbReference>
<evidence type="ECO:0000256" key="6">
    <source>
        <dbReference type="ARBA" id="ARBA00022989"/>
    </source>
</evidence>
<protein>
    <submittedName>
        <fullName evidence="11">Lipoprotein-releasing ABC transporter permease subunit</fullName>
    </submittedName>
</protein>
<sequence>MSAPDARAPAANGLGAAPFSFWERLLAFRYLRAKRSQGGATLISIISFTGIALSVAVLIIVMSVMNGFRAELLSRVLGVGAHVYVAGGVLTNPGHEATAAKIRTIPGVTQATPIVEAQALAMGAGQISGAIVRGISPAELRATKLVSSNIVSGSLEGFGDGEFGGDLILVGDRLASQLGVRAGDPLTLVSPTGGATAFGSMGQRKTYVVGGTFTVGVSEFDQAFIYMPLEQAQILFGRDPLVDVIEVKLSNPDRAPAMKADIAQAVGPAAMITDWTQRNASFWDALKIERSVMRLILMLIVAIATLNIISGLVMLVKNKSRDIAILRTMGAGQGAVMRIFMMAGASVGVLGTAAGLLLGIVFCAFIAQIQGALEAITGMSLFSSDVYYLSHLPAKIDWREVSVITLFAFGMSVLVTLYPSWRASRLDPVEALRYE</sequence>
<evidence type="ECO:0000313" key="12">
    <source>
        <dbReference type="Proteomes" id="UP001597237"/>
    </source>
</evidence>
<dbReference type="Pfam" id="PF02687">
    <property type="entry name" value="FtsX"/>
    <property type="match status" value="1"/>
</dbReference>
<dbReference type="PANTHER" id="PTHR30489:SF0">
    <property type="entry name" value="LIPOPROTEIN-RELEASING SYSTEM TRANSMEMBRANE PROTEIN LOLE"/>
    <property type="match status" value="1"/>
</dbReference>
<dbReference type="InterPro" id="IPR051447">
    <property type="entry name" value="Lipoprotein-release_system"/>
</dbReference>
<dbReference type="InterPro" id="IPR025857">
    <property type="entry name" value="MacB_PCD"/>
</dbReference>
<keyword evidence="11" id="KW-0449">Lipoprotein</keyword>
<keyword evidence="4" id="KW-1003">Cell membrane</keyword>
<gene>
    <name evidence="11" type="ORF">ACFSC0_15970</name>
</gene>
<feature type="transmembrane region" description="Helical" evidence="8">
    <location>
        <begin position="336"/>
        <end position="365"/>
    </location>
</feature>
<dbReference type="RefSeq" id="WP_377281864.1">
    <property type="nucleotide sequence ID" value="NZ_JBHRSI010000005.1"/>
</dbReference>
<evidence type="ECO:0000313" key="11">
    <source>
        <dbReference type="EMBL" id="MFD1784899.1"/>
    </source>
</evidence>
<dbReference type="PANTHER" id="PTHR30489">
    <property type="entry name" value="LIPOPROTEIN-RELEASING SYSTEM TRANSMEMBRANE PROTEIN LOLE"/>
    <property type="match status" value="1"/>
</dbReference>
<evidence type="ECO:0000256" key="5">
    <source>
        <dbReference type="ARBA" id="ARBA00022692"/>
    </source>
</evidence>
<feature type="domain" description="ABC3 transporter permease C-terminal" evidence="9">
    <location>
        <begin position="295"/>
        <end position="428"/>
    </location>
</feature>
<feature type="domain" description="MacB-like periplasmic core" evidence="10">
    <location>
        <begin position="44"/>
        <end position="264"/>
    </location>
</feature>
<feature type="transmembrane region" description="Helical" evidence="8">
    <location>
        <begin position="295"/>
        <end position="316"/>
    </location>
</feature>